<keyword evidence="2" id="KW-1185">Reference proteome</keyword>
<dbReference type="SUPFAM" id="SSF52266">
    <property type="entry name" value="SGNH hydrolase"/>
    <property type="match status" value="1"/>
</dbReference>
<dbReference type="RefSeq" id="WP_151965951.1">
    <property type="nucleotide sequence ID" value="NZ_AP019860.1"/>
</dbReference>
<dbReference type="GO" id="GO:0016788">
    <property type="term" value="F:hydrolase activity, acting on ester bonds"/>
    <property type="evidence" value="ECO:0007669"/>
    <property type="project" value="UniProtKB-ARBA"/>
</dbReference>
<dbReference type="OrthoDB" id="288614at2"/>
<accession>A0A5S9IH31</accession>
<evidence type="ECO:0000313" key="1">
    <source>
        <dbReference type="EMBL" id="BBM81678.1"/>
    </source>
</evidence>
<dbReference type="Gene3D" id="3.40.50.1110">
    <property type="entry name" value="SGNH hydrolase"/>
    <property type="match status" value="2"/>
</dbReference>
<proteinExistence type="predicted"/>
<dbReference type="KEGG" id="uam:UABAM_00017"/>
<sequence>MREIFEYHSKIGYRFIPEVKARIIHESGGYLVQVNKSGFRCNHDFFKQKKSPYRALLFGDSYTAGNGVSNLNRYGDVLEKQIPQLEVFNFGLPGTGTDQQYIAYKEYAKDIDHDILILGVLVENIRRVNAHYRRFVNFENKVQYRAKPYFEIVNEQLVLKNQPVSKKVLNANELSGKSVDKGGRFPLLGKIAKKWNLKHTIQKYLHYQPFPEYNSCTDKWKLLSAILKEWISDSPKPVLVVPIPVYHYIEGISNACHYQNRFEELRQETGCILHDPLPTLRKYSDKEKREFRFKHDTHLTSKGHKALAESIVPKLRDLLLIKE</sequence>
<evidence type="ECO:0000313" key="2">
    <source>
        <dbReference type="Proteomes" id="UP000326354"/>
    </source>
</evidence>
<organism evidence="1 2">
    <name type="scientific">Uabimicrobium amorphum</name>
    <dbReference type="NCBI Taxonomy" id="2596890"/>
    <lineage>
        <taxon>Bacteria</taxon>
        <taxon>Pseudomonadati</taxon>
        <taxon>Planctomycetota</taxon>
        <taxon>Candidatus Uabimicrobiia</taxon>
        <taxon>Candidatus Uabimicrobiales</taxon>
        <taxon>Candidatus Uabimicrobiaceae</taxon>
        <taxon>Candidatus Uabimicrobium</taxon>
    </lineage>
</organism>
<gene>
    <name evidence="1" type="ORF">UABAM_00017</name>
</gene>
<dbReference type="InterPro" id="IPR036514">
    <property type="entry name" value="SGNH_hydro_sf"/>
</dbReference>
<name>A0A5S9IH31_UABAM</name>
<reference evidence="1 2" key="1">
    <citation type="submission" date="2019-08" db="EMBL/GenBank/DDBJ databases">
        <title>Complete genome sequence of Candidatus Uab amorphum.</title>
        <authorList>
            <person name="Shiratori T."/>
            <person name="Suzuki S."/>
            <person name="Kakizawa Y."/>
            <person name="Ishida K."/>
        </authorList>
    </citation>
    <scope>NUCLEOTIDE SEQUENCE [LARGE SCALE GENOMIC DNA]</scope>
    <source>
        <strain evidence="1 2">SRT547</strain>
    </source>
</reference>
<protein>
    <recommendedName>
        <fullName evidence="3">SGNH hydrolase-type esterase domain-containing protein</fullName>
    </recommendedName>
</protein>
<evidence type="ECO:0008006" key="3">
    <source>
        <dbReference type="Google" id="ProtNLM"/>
    </source>
</evidence>
<dbReference type="EMBL" id="AP019860">
    <property type="protein sequence ID" value="BBM81678.1"/>
    <property type="molecule type" value="Genomic_DNA"/>
</dbReference>
<dbReference type="Proteomes" id="UP000326354">
    <property type="component" value="Chromosome"/>
</dbReference>
<dbReference type="AlphaFoldDB" id="A0A5S9IH31"/>